<comment type="caution">
    <text evidence="1">The sequence shown here is derived from an EMBL/GenBank/DDBJ whole genome shotgun (WGS) entry which is preliminary data.</text>
</comment>
<accession>A0A5C7FHU2</accession>
<sequence length="166" mass="19048">MPVPTLRQRFNALRKTMAWSWKDIDQITGRSDTGSNISKGVPNWARLAIVANERYQHLLRLHIIDAVRREIGYEWTLRQRSDCEFTFTPPHPVGHHITLSFSPAQLLLLSNSPHLSKIIHLLNEIHPSIKTEKRNNGNTATTFCLTPTNDPPTQLKQYLDEHALPD</sequence>
<dbReference type="AlphaFoldDB" id="A0A5C7FHU2"/>
<name>A0A5C7FHU2_9BACT</name>
<keyword evidence="2" id="KW-1185">Reference proteome</keyword>
<evidence type="ECO:0000313" key="2">
    <source>
        <dbReference type="Proteomes" id="UP000321907"/>
    </source>
</evidence>
<dbReference type="Proteomes" id="UP000321907">
    <property type="component" value="Unassembled WGS sequence"/>
</dbReference>
<reference evidence="1 2" key="1">
    <citation type="submission" date="2019-08" db="EMBL/GenBank/DDBJ databases">
        <title>Lewinella sp. strain SSH13 Genome sequencing and assembly.</title>
        <authorList>
            <person name="Kim I."/>
        </authorList>
    </citation>
    <scope>NUCLEOTIDE SEQUENCE [LARGE SCALE GENOMIC DNA]</scope>
    <source>
        <strain evidence="1 2">SSH13</strain>
    </source>
</reference>
<organism evidence="1 2">
    <name type="scientific">Neolewinella aurantiaca</name>
    <dbReference type="NCBI Taxonomy" id="2602767"/>
    <lineage>
        <taxon>Bacteria</taxon>
        <taxon>Pseudomonadati</taxon>
        <taxon>Bacteroidota</taxon>
        <taxon>Saprospiria</taxon>
        <taxon>Saprospirales</taxon>
        <taxon>Lewinellaceae</taxon>
        <taxon>Neolewinella</taxon>
    </lineage>
</organism>
<dbReference type="EMBL" id="VOXD01000015">
    <property type="protein sequence ID" value="TXF89313.1"/>
    <property type="molecule type" value="Genomic_DNA"/>
</dbReference>
<proteinExistence type="predicted"/>
<protein>
    <submittedName>
        <fullName evidence="1">Uncharacterized protein</fullName>
    </submittedName>
</protein>
<dbReference type="OrthoDB" id="9828006at2"/>
<dbReference type="RefSeq" id="WP_147930839.1">
    <property type="nucleotide sequence ID" value="NZ_VOXD01000015.1"/>
</dbReference>
<evidence type="ECO:0000313" key="1">
    <source>
        <dbReference type="EMBL" id="TXF89313.1"/>
    </source>
</evidence>
<gene>
    <name evidence="1" type="ORF">FUA23_11245</name>
</gene>